<proteinExistence type="predicted"/>
<organism evidence="2 3">
    <name type="scientific">Caloramator proteoclasticus DSM 10124</name>
    <dbReference type="NCBI Taxonomy" id="1121262"/>
    <lineage>
        <taxon>Bacteria</taxon>
        <taxon>Bacillati</taxon>
        <taxon>Bacillota</taxon>
        <taxon>Clostridia</taxon>
        <taxon>Eubacteriales</taxon>
        <taxon>Clostridiaceae</taxon>
        <taxon>Caloramator</taxon>
    </lineage>
</organism>
<dbReference type="RefSeq" id="WP_073247813.1">
    <property type="nucleotide sequence ID" value="NZ_FQVG01000005.1"/>
</dbReference>
<feature type="domain" description="Pyridoxamine 5'-phosphate oxidase N-terminal" evidence="1">
    <location>
        <begin position="136"/>
        <end position="254"/>
    </location>
</feature>
<dbReference type="Pfam" id="PF01243">
    <property type="entry name" value="PNPOx_N"/>
    <property type="match status" value="1"/>
</dbReference>
<evidence type="ECO:0000313" key="3">
    <source>
        <dbReference type="Proteomes" id="UP000184423"/>
    </source>
</evidence>
<dbReference type="EMBL" id="FQVG01000005">
    <property type="protein sequence ID" value="SHE48295.1"/>
    <property type="molecule type" value="Genomic_DNA"/>
</dbReference>
<dbReference type="AlphaFoldDB" id="A0A1M4TV52"/>
<dbReference type="SUPFAM" id="SSF50475">
    <property type="entry name" value="FMN-binding split barrel"/>
    <property type="match status" value="1"/>
</dbReference>
<dbReference type="Gene3D" id="2.30.110.10">
    <property type="entry name" value="Electron Transport, Fmn-binding Protein, Chain A"/>
    <property type="match status" value="1"/>
</dbReference>
<accession>A0A1M4TV52</accession>
<dbReference type="InterPro" id="IPR011576">
    <property type="entry name" value="Pyridox_Oxase_N"/>
</dbReference>
<sequence>MKGCLVAYFNEKSREMAEVISKVLGPSMCINLKEGQGIDFDLINFFVFILDSDEEYALKFFIENLNDISQKHKVFLIIGENELASPIKQLFKDIDKEILLEGQNIEIICKLSKELKVLRDKLVIKEMPTEKLKFFVEEYINSNTTCILTTCGIGVRATPIEYTYKDGYLYFLTEGGEKFSNLYLNNRVSIAIYDKYQGMNKLFGMQIEGEAYFVEFASNEYKKIVDLKGYKFENIVNLPFKLNMIKVKINKVEFLNSKFKQMGYDAKQIFYF</sequence>
<reference evidence="3" key="1">
    <citation type="submission" date="2016-11" db="EMBL/GenBank/DDBJ databases">
        <authorList>
            <person name="Varghese N."/>
            <person name="Submissions S."/>
        </authorList>
    </citation>
    <scope>NUCLEOTIDE SEQUENCE [LARGE SCALE GENOMIC DNA]</scope>
    <source>
        <strain evidence="3">DSM 10124</strain>
    </source>
</reference>
<keyword evidence="3" id="KW-1185">Reference proteome</keyword>
<evidence type="ECO:0000313" key="2">
    <source>
        <dbReference type="EMBL" id="SHE48295.1"/>
    </source>
</evidence>
<evidence type="ECO:0000259" key="1">
    <source>
        <dbReference type="Pfam" id="PF01243"/>
    </source>
</evidence>
<gene>
    <name evidence="2" type="ORF">SAMN02746091_00489</name>
</gene>
<dbReference type="InterPro" id="IPR012349">
    <property type="entry name" value="Split_barrel_FMN-bd"/>
</dbReference>
<protein>
    <submittedName>
        <fullName evidence="2">Pyridoxamine 5'-phosphate oxidase</fullName>
    </submittedName>
</protein>
<dbReference type="Proteomes" id="UP000184423">
    <property type="component" value="Unassembled WGS sequence"/>
</dbReference>
<name>A0A1M4TV52_9CLOT</name>